<dbReference type="InterPro" id="IPR036034">
    <property type="entry name" value="PDZ_sf"/>
</dbReference>
<feature type="transmembrane region" description="Helical" evidence="11">
    <location>
        <begin position="370"/>
        <end position="392"/>
    </location>
</feature>
<comment type="similarity">
    <text evidence="3 11">Belongs to the peptidase M50B family.</text>
</comment>
<dbReference type="CDD" id="cd06163">
    <property type="entry name" value="S2P-M50_PDZ_RseP-like"/>
    <property type="match status" value="2"/>
</dbReference>
<dbReference type="EMBL" id="SNZP01000012">
    <property type="protein sequence ID" value="TDR73842.1"/>
    <property type="molecule type" value="Genomic_DNA"/>
</dbReference>
<keyword evidence="6 11" id="KW-0378">Hydrolase</keyword>
<evidence type="ECO:0000256" key="6">
    <source>
        <dbReference type="ARBA" id="ARBA00022801"/>
    </source>
</evidence>
<evidence type="ECO:0000313" key="13">
    <source>
        <dbReference type="EMBL" id="TDR73842.1"/>
    </source>
</evidence>
<dbReference type="CDD" id="cd23081">
    <property type="entry name" value="cpPDZ_EcRseP-like"/>
    <property type="match status" value="1"/>
</dbReference>
<evidence type="ECO:0000256" key="1">
    <source>
        <dbReference type="ARBA" id="ARBA00001947"/>
    </source>
</evidence>
<dbReference type="Pfam" id="PF17820">
    <property type="entry name" value="PDZ_6"/>
    <property type="match status" value="1"/>
</dbReference>
<feature type="domain" description="PDZ" evidence="12">
    <location>
        <begin position="206"/>
        <end position="273"/>
    </location>
</feature>
<evidence type="ECO:0000256" key="9">
    <source>
        <dbReference type="ARBA" id="ARBA00023049"/>
    </source>
</evidence>
<dbReference type="EC" id="3.4.24.-" evidence="11"/>
<dbReference type="RefSeq" id="WP_133682461.1">
    <property type="nucleotide sequence ID" value="NZ_SNZP01000012.1"/>
</dbReference>
<keyword evidence="5 11" id="KW-0812">Transmembrane</keyword>
<dbReference type="AlphaFoldDB" id="A0A4R7AZK4"/>
<evidence type="ECO:0000256" key="5">
    <source>
        <dbReference type="ARBA" id="ARBA00022692"/>
    </source>
</evidence>
<keyword evidence="11" id="KW-0479">Metal-binding</keyword>
<dbReference type="InterPro" id="IPR001478">
    <property type="entry name" value="PDZ"/>
</dbReference>
<keyword evidence="9 11" id="KW-0482">Metalloprotease</keyword>
<dbReference type="GO" id="GO:0016020">
    <property type="term" value="C:membrane"/>
    <property type="evidence" value="ECO:0007669"/>
    <property type="project" value="UniProtKB-SubCell"/>
</dbReference>
<evidence type="ECO:0000313" key="14">
    <source>
        <dbReference type="Proteomes" id="UP000295611"/>
    </source>
</evidence>
<evidence type="ECO:0000256" key="4">
    <source>
        <dbReference type="ARBA" id="ARBA00022670"/>
    </source>
</evidence>
<protein>
    <recommendedName>
        <fullName evidence="11">Zinc metalloprotease</fullName>
        <ecNumber evidence="11">3.4.24.-</ecNumber>
    </recommendedName>
</protein>
<dbReference type="GO" id="GO:0004222">
    <property type="term" value="F:metalloendopeptidase activity"/>
    <property type="evidence" value="ECO:0007669"/>
    <property type="project" value="InterPro"/>
</dbReference>
<dbReference type="SUPFAM" id="SSF50156">
    <property type="entry name" value="PDZ domain-like"/>
    <property type="match status" value="2"/>
</dbReference>
<keyword evidence="7 11" id="KW-0862">Zinc</keyword>
<keyword evidence="8 11" id="KW-1133">Transmembrane helix</keyword>
<keyword evidence="10 11" id="KW-0472">Membrane</keyword>
<feature type="transmembrane region" description="Helical" evidence="11">
    <location>
        <begin position="93"/>
        <end position="114"/>
    </location>
</feature>
<dbReference type="Gene3D" id="2.30.42.10">
    <property type="match status" value="2"/>
</dbReference>
<dbReference type="InterPro" id="IPR041489">
    <property type="entry name" value="PDZ_6"/>
</dbReference>
<proteinExistence type="inferred from homology"/>
<dbReference type="GO" id="GO:0046872">
    <property type="term" value="F:metal ion binding"/>
    <property type="evidence" value="ECO:0007669"/>
    <property type="project" value="UniProtKB-KW"/>
</dbReference>
<reference evidence="13 14" key="1">
    <citation type="submission" date="2019-03" db="EMBL/GenBank/DDBJ databases">
        <title>Genomic Encyclopedia of Type Strains, Phase III (KMG-III): the genomes of soil and plant-associated and newly described type strains.</title>
        <authorList>
            <person name="Whitman W."/>
        </authorList>
    </citation>
    <scope>NUCLEOTIDE SEQUENCE [LARGE SCALE GENOMIC DNA]</scope>
    <source>
        <strain evidence="13 14">CECT 8976</strain>
    </source>
</reference>
<sequence length="447" mass="48685">MFTLIAFLVAIGALVTFHELGHYTVAKLCGVKVLRFSIGFGRPLVAWRMFDTEWALCPIPLGGYVRMLDEREAPVSDDERPHSFNAQPVLKRMAIVAAGPLANLLLAFLLYWVVMAHGVVQWRPWVGTVVDNTPAASAGFRAGDRVVAIGDRAVANWQEMRLALLDGLAGRTQPLDIRVMTEAGPAVRHLDVARFSQSNAQAFESGDIGIMPVRYLPEVGALEQDGVAMRAGLRPGDRMLSADGRTLPDWQSWVAVIRDNPGRALSVNILREGKPMTIVLRPASVDSGEGFVGHVGISPRTDDSWRAALQFSQRFDLPHSAQAAWNKTFDTSWMSLKFLGRMLVGSASTDNISGPLVIASVAGQSAREGLIAYLEFLALISVSIGILNLLPIPVLDGGHLMYYTAELVRGRPLSERVQLIGQRVGFALLFGLMAFAMLNDISRLFGG</sequence>
<evidence type="ECO:0000256" key="7">
    <source>
        <dbReference type="ARBA" id="ARBA00022833"/>
    </source>
</evidence>
<accession>A0A4R7AZK4</accession>
<feature type="domain" description="PDZ" evidence="12">
    <location>
        <begin position="109"/>
        <end position="183"/>
    </location>
</feature>
<organism evidence="13 14">
    <name type="scientific">Paludibacterium purpuratum</name>
    <dbReference type="NCBI Taxonomy" id="1144873"/>
    <lineage>
        <taxon>Bacteria</taxon>
        <taxon>Pseudomonadati</taxon>
        <taxon>Pseudomonadota</taxon>
        <taxon>Betaproteobacteria</taxon>
        <taxon>Neisseriales</taxon>
        <taxon>Chromobacteriaceae</taxon>
        <taxon>Paludibacterium</taxon>
    </lineage>
</organism>
<evidence type="ECO:0000256" key="10">
    <source>
        <dbReference type="ARBA" id="ARBA00023136"/>
    </source>
</evidence>
<dbReference type="SMART" id="SM00228">
    <property type="entry name" value="PDZ"/>
    <property type="match status" value="2"/>
</dbReference>
<evidence type="ECO:0000256" key="3">
    <source>
        <dbReference type="ARBA" id="ARBA00007931"/>
    </source>
</evidence>
<comment type="subcellular location">
    <subcellularLocation>
        <location evidence="2">Membrane</location>
        <topology evidence="2">Multi-pass membrane protein</topology>
    </subcellularLocation>
</comment>
<evidence type="ECO:0000256" key="11">
    <source>
        <dbReference type="RuleBase" id="RU362031"/>
    </source>
</evidence>
<dbReference type="OrthoDB" id="9782003at2"/>
<dbReference type="PANTHER" id="PTHR42837:SF2">
    <property type="entry name" value="MEMBRANE METALLOPROTEASE ARASP2, CHLOROPLASTIC-RELATED"/>
    <property type="match status" value="1"/>
</dbReference>
<dbReference type="InterPro" id="IPR008915">
    <property type="entry name" value="Peptidase_M50"/>
</dbReference>
<gene>
    <name evidence="13" type="ORF">DFP86_11246</name>
</gene>
<dbReference type="Proteomes" id="UP000295611">
    <property type="component" value="Unassembled WGS sequence"/>
</dbReference>
<feature type="transmembrane region" description="Helical" evidence="11">
    <location>
        <begin position="420"/>
        <end position="438"/>
    </location>
</feature>
<dbReference type="InterPro" id="IPR004387">
    <property type="entry name" value="Pept_M50_Zn"/>
</dbReference>
<keyword evidence="14" id="KW-1185">Reference proteome</keyword>
<dbReference type="GO" id="GO:0006508">
    <property type="term" value="P:proteolysis"/>
    <property type="evidence" value="ECO:0007669"/>
    <property type="project" value="UniProtKB-KW"/>
</dbReference>
<comment type="caution">
    <text evidence="13">The sequence shown here is derived from an EMBL/GenBank/DDBJ whole genome shotgun (WGS) entry which is preliminary data.</text>
</comment>
<name>A0A4R7AZK4_9NEIS</name>
<dbReference type="PANTHER" id="PTHR42837">
    <property type="entry name" value="REGULATOR OF SIGMA-E PROTEASE RSEP"/>
    <property type="match status" value="1"/>
</dbReference>
<keyword evidence="4 13" id="KW-0645">Protease</keyword>
<evidence type="ECO:0000259" key="12">
    <source>
        <dbReference type="SMART" id="SM00228"/>
    </source>
</evidence>
<comment type="cofactor">
    <cofactor evidence="1 11">
        <name>Zn(2+)</name>
        <dbReference type="ChEBI" id="CHEBI:29105"/>
    </cofactor>
</comment>
<evidence type="ECO:0000256" key="8">
    <source>
        <dbReference type="ARBA" id="ARBA00022989"/>
    </source>
</evidence>
<evidence type="ECO:0000256" key="2">
    <source>
        <dbReference type="ARBA" id="ARBA00004141"/>
    </source>
</evidence>
<dbReference type="NCBIfam" id="TIGR00054">
    <property type="entry name" value="RIP metalloprotease RseP"/>
    <property type="match status" value="1"/>
</dbReference>
<dbReference type="Pfam" id="PF02163">
    <property type="entry name" value="Peptidase_M50"/>
    <property type="match status" value="1"/>
</dbReference>